<dbReference type="PROSITE" id="PS51257">
    <property type="entry name" value="PROKAR_LIPOPROTEIN"/>
    <property type="match status" value="1"/>
</dbReference>
<name>A0A9X4MY34_9FLAO</name>
<dbReference type="AlphaFoldDB" id="A0A9X4MY34"/>
<protein>
    <submittedName>
        <fullName evidence="3">DUF5689 domain-containing protein</fullName>
    </submittedName>
</protein>
<dbReference type="RefSeq" id="WP_304420221.1">
    <property type="nucleotide sequence ID" value="NZ_JANCMU010000001.1"/>
</dbReference>
<proteinExistence type="predicted"/>
<feature type="region of interest" description="Disordered" evidence="1">
    <location>
        <begin position="466"/>
        <end position="485"/>
    </location>
</feature>
<comment type="caution">
    <text evidence="3">The sequence shown here is derived from an EMBL/GenBank/DDBJ whole genome shotgun (WGS) entry which is preliminary data.</text>
</comment>
<gene>
    <name evidence="3" type="ORF">NMK71_04445</name>
</gene>
<evidence type="ECO:0000259" key="2">
    <source>
        <dbReference type="Pfam" id="PF18942"/>
    </source>
</evidence>
<dbReference type="EMBL" id="JANCMU010000001">
    <property type="protein sequence ID" value="MDG4945655.1"/>
    <property type="molecule type" value="Genomic_DNA"/>
</dbReference>
<dbReference type="Pfam" id="PF18942">
    <property type="entry name" value="DUF5689"/>
    <property type="match status" value="1"/>
</dbReference>
<organism evidence="3 4">
    <name type="scientific">Profundicola chukchiensis</name>
    <dbReference type="NCBI Taxonomy" id="2961959"/>
    <lineage>
        <taxon>Bacteria</taxon>
        <taxon>Pseudomonadati</taxon>
        <taxon>Bacteroidota</taxon>
        <taxon>Flavobacteriia</taxon>
        <taxon>Flavobacteriales</taxon>
        <taxon>Weeksellaceae</taxon>
        <taxon>Profundicola</taxon>
    </lineage>
</organism>
<dbReference type="InterPro" id="IPR043744">
    <property type="entry name" value="DUF5689"/>
</dbReference>
<evidence type="ECO:0000313" key="3">
    <source>
        <dbReference type="EMBL" id="MDG4945655.1"/>
    </source>
</evidence>
<dbReference type="Proteomes" id="UP001152599">
    <property type="component" value="Unassembled WGS sequence"/>
</dbReference>
<evidence type="ECO:0000313" key="4">
    <source>
        <dbReference type="Proteomes" id="UP001152599"/>
    </source>
</evidence>
<feature type="domain" description="DUF5689" evidence="2">
    <location>
        <begin position="40"/>
        <end position="276"/>
    </location>
</feature>
<dbReference type="NCBIfam" id="NF038128">
    <property type="entry name" value="choice_anch_J"/>
    <property type="match status" value="1"/>
</dbReference>
<sequence>MNKFFKNVFIATTALLAVSSCVDNDDFDIPPVNCNDRWEANTDIAAVKALNDTSTPFQITTEFVLEGYVVSSDETGNFFKSVVIQDSPSNPSAGMTIEMDVTNTYTRFPVGSRVLVDLNGLYVAKDRGSYKVGSTFDTDGVVRVGRMAEVDALAHVAASCEPVVEITPQSFSRIPDALNESNVNTLIRLENVQFQSAGNGQTYYDENNAFGGATNVVVEDSEGNTMVLRTGSFADFAADILPDGSGSLTAVLSAYSNSNNVTPSTYQMFIRDTSDVNFDQPRMDIVSGIGAIGGGNASFEACYAEDFTSFNADLVNFADYINYAYNGDRYWTVKDFGGNKYIQMTAFNANAEIETYFIIPVNFSDADTFSFKSKDGHNNGNPLSVYYTTSYQIGDDVNPASLTDITSEFTISTGNTNGYGDTFVASGDYDLSGITGNGAIMFKYSSAGGVTTTIQLDDIMVVNNDDPNCGTDDGGNGGVDPEEPSEDAEALFAGYNFENWAAFTGGLNSFGLKDYATLSEGTGVDGSNSLHIATDPSTTDGNDYVFTSLAIAGLPTTYSKISFYMKGSSSKSVSLNVYKADGYYKFNLGDLTSSTTIVDAPSNQYTGTINTGGEWVLVTLDLSSISDLNVSDTSEALFALKIGKNADYDLHFDNFTIE</sequence>
<keyword evidence="4" id="KW-1185">Reference proteome</keyword>
<accession>A0A9X4MY34</accession>
<reference evidence="3" key="1">
    <citation type="submission" date="2022-07" db="EMBL/GenBank/DDBJ databases">
        <title>Description and genome-wide analysis of Profundicola chukchiensis gen. nov., sp. nov., marine bacteria isolated from bottom sediments of the Chukchi Sea.</title>
        <authorList>
            <person name="Romanenko L."/>
            <person name="Otstavnykh N."/>
            <person name="Kurilenko V."/>
            <person name="Eremeev V."/>
            <person name="Velansky P."/>
            <person name="Mikhailov V."/>
            <person name="Isaeva M."/>
        </authorList>
    </citation>
    <scope>NUCLEOTIDE SEQUENCE</scope>
    <source>
        <strain evidence="3">KMM 9713</strain>
    </source>
</reference>
<evidence type="ECO:0000256" key="1">
    <source>
        <dbReference type="SAM" id="MobiDB-lite"/>
    </source>
</evidence>